<sequence>MFAVVALGFLLASACAGDFAPVHEDDPSIQVVKNVIIKSNYYLEDHLMTELNLPNIGGYLPTDVVALTDGKIGELNTLVLKGDPGIQKRTNSDGSTTYLFDVKLGLQQLGIQYKFKVKIIGFVIREGFVDLSPEVNIVGAKGIVVVQKDGRCDASFYGVSVDKLDGFKVLIQPQDIPGLSTISQTILNFVTPRVIPVTNFALNGAVLSPTFQRSFSQFVCKEINHPTDEPPTAEPTEPTTKPTEPPTKPTEPPTKPTEPPTKRTKPPTKHTKPPTKPTKRPTEPTEEPTESYETEEDEKF</sequence>
<protein>
    <submittedName>
        <fullName evidence="3">Uncharacterized protein</fullName>
    </submittedName>
</protein>
<dbReference type="OrthoDB" id="6620085at2759"/>
<keyword evidence="2" id="KW-0732">Signal</keyword>
<feature type="signal peptide" evidence="2">
    <location>
        <begin position="1"/>
        <end position="16"/>
    </location>
</feature>
<reference evidence="3" key="1">
    <citation type="submission" date="2022-01" db="EMBL/GenBank/DDBJ databases">
        <authorList>
            <person name="King R."/>
        </authorList>
    </citation>
    <scope>NUCLEOTIDE SEQUENCE</scope>
</reference>
<organism evidence="3 4">
    <name type="scientific">Nezara viridula</name>
    <name type="common">Southern green stink bug</name>
    <name type="synonym">Cimex viridulus</name>
    <dbReference type="NCBI Taxonomy" id="85310"/>
    <lineage>
        <taxon>Eukaryota</taxon>
        <taxon>Metazoa</taxon>
        <taxon>Ecdysozoa</taxon>
        <taxon>Arthropoda</taxon>
        <taxon>Hexapoda</taxon>
        <taxon>Insecta</taxon>
        <taxon>Pterygota</taxon>
        <taxon>Neoptera</taxon>
        <taxon>Paraneoptera</taxon>
        <taxon>Hemiptera</taxon>
        <taxon>Heteroptera</taxon>
        <taxon>Panheteroptera</taxon>
        <taxon>Pentatomomorpha</taxon>
        <taxon>Pentatomoidea</taxon>
        <taxon>Pentatomidae</taxon>
        <taxon>Pentatominae</taxon>
        <taxon>Nezara</taxon>
    </lineage>
</organism>
<dbReference type="Proteomes" id="UP001152798">
    <property type="component" value="Chromosome 6"/>
</dbReference>
<dbReference type="EMBL" id="OV725082">
    <property type="protein sequence ID" value="CAH1404754.1"/>
    <property type="molecule type" value="Genomic_DNA"/>
</dbReference>
<evidence type="ECO:0000256" key="1">
    <source>
        <dbReference type="SAM" id="MobiDB-lite"/>
    </source>
</evidence>
<feature type="region of interest" description="Disordered" evidence="1">
    <location>
        <begin position="223"/>
        <end position="300"/>
    </location>
</feature>
<accession>A0A9P0MTT1</accession>
<dbReference type="AlphaFoldDB" id="A0A9P0MTT1"/>
<keyword evidence="4" id="KW-1185">Reference proteome</keyword>
<gene>
    <name evidence="3" type="ORF">NEZAVI_LOCUS13108</name>
</gene>
<name>A0A9P0MTT1_NEZVI</name>
<proteinExistence type="predicted"/>
<evidence type="ECO:0000256" key="2">
    <source>
        <dbReference type="SAM" id="SignalP"/>
    </source>
</evidence>
<feature type="compositionally biased region" description="Acidic residues" evidence="1">
    <location>
        <begin position="284"/>
        <end position="300"/>
    </location>
</feature>
<evidence type="ECO:0000313" key="4">
    <source>
        <dbReference type="Proteomes" id="UP001152798"/>
    </source>
</evidence>
<feature type="chain" id="PRO_5040144109" evidence="2">
    <location>
        <begin position="17"/>
        <end position="300"/>
    </location>
</feature>
<evidence type="ECO:0000313" key="3">
    <source>
        <dbReference type="EMBL" id="CAH1404754.1"/>
    </source>
</evidence>
<feature type="compositionally biased region" description="Pro residues" evidence="1">
    <location>
        <begin position="243"/>
        <end position="259"/>
    </location>
</feature>
<feature type="compositionally biased region" description="Basic residues" evidence="1">
    <location>
        <begin position="262"/>
        <end position="279"/>
    </location>
</feature>